<reference evidence="2" key="1">
    <citation type="submission" date="2018-12" db="EMBL/GenBank/DDBJ databases">
        <title>Tengunoibacter tsumagoiensis gen. nov., sp. nov., Dictyobacter kobayashii sp. nov., D. alpinus sp. nov., and D. joshuensis sp. nov. and description of Dictyobacteraceae fam. nov. within the order Ktedonobacterales isolated from Tengu-no-mugimeshi.</title>
        <authorList>
            <person name="Wang C.M."/>
            <person name="Zheng Y."/>
            <person name="Sakai Y."/>
            <person name="Toyoda A."/>
            <person name="Minakuchi Y."/>
            <person name="Abe K."/>
            <person name="Yokota A."/>
            <person name="Yabe S."/>
        </authorList>
    </citation>
    <scope>NUCLEOTIDE SEQUENCE [LARGE SCALE GENOMIC DNA]</scope>
    <source>
        <strain evidence="2">S-27</strain>
    </source>
</reference>
<sequence>MDGVGNWLLFMPQISVASSKLRVMLGRRLQGIGALQAQTNLWLLPYSAEHEKVITNMLADLKEQGGAAFFFAPRLGVTRCSNR</sequence>
<dbReference type="EMBL" id="BIFQ01000002">
    <property type="protein sequence ID" value="GCE09675.1"/>
    <property type="molecule type" value="Genomic_DNA"/>
</dbReference>
<keyword evidence="2" id="KW-1185">Reference proteome</keyword>
<name>A0A401ZS33_9CHLR</name>
<gene>
    <name evidence="1" type="ORF">KDAU_70040</name>
</gene>
<dbReference type="AlphaFoldDB" id="A0A401ZS33"/>
<protein>
    <submittedName>
        <fullName evidence="1">Uncharacterized protein</fullName>
    </submittedName>
</protein>
<comment type="caution">
    <text evidence="1">The sequence shown here is derived from an EMBL/GenBank/DDBJ whole genome shotgun (WGS) entry which is preliminary data.</text>
</comment>
<organism evidence="1 2">
    <name type="scientific">Dictyobacter aurantiacus</name>
    <dbReference type="NCBI Taxonomy" id="1936993"/>
    <lineage>
        <taxon>Bacteria</taxon>
        <taxon>Bacillati</taxon>
        <taxon>Chloroflexota</taxon>
        <taxon>Ktedonobacteria</taxon>
        <taxon>Ktedonobacterales</taxon>
        <taxon>Dictyobacteraceae</taxon>
        <taxon>Dictyobacter</taxon>
    </lineage>
</organism>
<evidence type="ECO:0000313" key="1">
    <source>
        <dbReference type="EMBL" id="GCE09675.1"/>
    </source>
</evidence>
<dbReference type="RefSeq" id="WP_126602318.1">
    <property type="nucleotide sequence ID" value="NZ_BIFQ01000002.1"/>
</dbReference>
<accession>A0A401ZS33</accession>
<evidence type="ECO:0000313" key="2">
    <source>
        <dbReference type="Proteomes" id="UP000287224"/>
    </source>
</evidence>
<dbReference type="Proteomes" id="UP000287224">
    <property type="component" value="Unassembled WGS sequence"/>
</dbReference>
<proteinExistence type="predicted"/>